<dbReference type="RefSeq" id="WP_124797686.1">
    <property type="nucleotide sequence ID" value="NZ_CP034170.1"/>
</dbReference>
<proteinExistence type="predicted"/>
<dbReference type="Pfam" id="PF21948">
    <property type="entry name" value="LplA-B_cat"/>
    <property type="match status" value="1"/>
</dbReference>
<reference evidence="2 3" key="1">
    <citation type="submission" date="2018-11" db="EMBL/GenBank/DDBJ databases">
        <authorList>
            <person name="Da X."/>
        </authorList>
    </citation>
    <scope>NUCLEOTIDE SEQUENCE [LARGE SCALE GENOMIC DNA]</scope>
    <source>
        <strain evidence="2 3">S14-144</strain>
    </source>
</reference>
<dbReference type="InterPro" id="IPR045864">
    <property type="entry name" value="aa-tRNA-synth_II/BPL/LPL"/>
</dbReference>
<dbReference type="SUPFAM" id="SSF55681">
    <property type="entry name" value="Class II aaRS and biotin synthetases"/>
    <property type="match status" value="1"/>
</dbReference>
<evidence type="ECO:0000313" key="2">
    <source>
        <dbReference type="EMBL" id="AZI57001.1"/>
    </source>
</evidence>
<dbReference type="Gene3D" id="3.30.930.10">
    <property type="entry name" value="Bira Bifunctional Protein, Domain 2"/>
    <property type="match status" value="1"/>
</dbReference>
<organism evidence="2 3">
    <name type="scientific">Nakamurella antarctica</name>
    <dbReference type="NCBI Taxonomy" id="1902245"/>
    <lineage>
        <taxon>Bacteria</taxon>
        <taxon>Bacillati</taxon>
        <taxon>Actinomycetota</taxon>
        <taxon>Actinomycetes</taxon>
        <taxon>Nakamurellales</taxon>
        <taxon>Nakamurellaceae</taxon>
        <taxon>Nakamurella</taxon>
    </lineage>
</organism>
<evidence type="ECO:0000259" key="1">
    <source>
        <dbReference type="Pfam" id="PF21948"/>
    </source>
</evidence>
<gene>
    <name evidence="2" type="ORF">EH165_01280</name>
</gene>
<name>A0A3G8ZT90_9ACTN</name>
<reference evidence="2 3" key="2">
    <citation type="submission" date="2018-12" db="EMBL/GenBank/DDBJ databases">
        <title>Nakamurella antarcticus sp. nov., isolated from Antarctica South Shetland Islands soil.</title>
        <authorList>
            <person name="Peng F."/>
        </authorList>
    </citation>
    <scope>NUCLEOTIDE SEQUENCE [LARGE SCALE GENOMIC DNA]</scope>
    <source>
        <strain evidence="2 3">S14-144</strain>
    </source>
</reference>
<keyword evidence="3" id="KW-1185">Reference proteome</keyword>
<dbReference type="AlphaFoldDB" id="A0A3G8ZT90"/>
<feature type="domain" description="BPL/LPL catalytic" evidence="1">
    <location>
        <begin position="15"/>
        <end position="131"/>
    </location>
</feature>
<evidence type="ECO:0000313" key="3">
    <source>
        <dbReference type="Proteomes" id="UP000268084"/>
    </source>
</evidence>
<dbReference type="OrthoDB" id="5243608at2"/>
<sequence length="135" mass="14032">MTIVRLLSGPSGTDAALDLAVGPALLAAMAAEGGDPWLRIYRPSPTVAMTGRDKLLPGFDAAVQVSRAQGFVPVRRSSGGRAAAYTDQAICLDHIGYSATDLHDIKGRFAEYGELLAGALRSLGCDARMGEVAGE</sequence>
<accession>A0A3G8ZT90</accession>
<dbReference type="Proteomes" id="UP000268084">
    <property type="component" value="Chromosome"/>
</dbReference>
<protein>
    <recommendedName>
        <fullName evidence="1">BPL/LPL catalytic domain-containing protein</fullName>
    </recommendedName>
</protein>
<dbReference type="InterPro" id="IPR004143">
    <property type="entry name" value="BPL_LPL_catalytic"/>
</dbReference>
<dbReference type="KEGG" id="nak:EH165_01280"/>
<dbReference type="EMBL" id="CP034170">
    <property type="protein sequence ID" value="AZI57001.1"/>
    <property type="molecule type" value="Genomic_DNA"/>
</dbReference>